<feature type="domain" description="Solute-binding protein family 5" evidence="6">
    <location>
        <begin position="86"/>
        <end position="439"/>
    </location>
</feature>
<evidence type="ECO:0000313" key="7">
    <source>
        <dbReference type="EMBL" id="ANZ39837.1"/>
    </source>
</evidence>
<dbReference type="RefSeq" id="WP_065918178.1">
    <property type="nucleotide sequence ID" value="NZ_CP016793.1"/>
</dbReference>
<dbReference type="InterPro" id="IPR030678">
    <property type="entry name" value="Peptide/Ni-bd"/>
</dbReference>
<dbReference type="Proteomes" id="UP000093053">
    <property type="component" value="Chromosome"/>
</dbReference>
<feature type="chain" id="PRO_5039178612" description="Solute-binding protein family 5 domain-containing protein" evidence="5">
    <location>
        <begin position="28"/>
        <end position="517"/>
    </location>
</feature>
<dbReference type="GO" id="GO:1904680">
    <property type="term" value="F:peptide transmembrane transporter activity"/>
    <property type="evidence" value="ECO:0007669"/>
    <property type="project" value="TreeGrafter"/>
</dbReference>
<keyword evidence="2" id="KW-0813">Transport</keyword>
<proteinExistence type="inferred from homology"/>
<dbReference type="Gene3D" id="3.10.105.10">
    <property type="entry name" value="Dipeptide-binding Protein, Domain 3"/>
    <property type="match status" value="1"/>
</dbReference>
<evidence type="ECO:0000256" key="2">
    <source>
        <dbReference type="ARBA" id="ARBA00022448"/>
    </source>
</evidence>
<dbReference type="Gene3D" id="3.40.190.10">
    <property type="entry name" value="Periplasmic binding protein-like II"/>
    <property type="match status" value="1"/>
</dbReference>
<dbReference type="EMBL" id="CP016793">
    <property type="protein sequence ID" value="ANZ39837.1"/>
    <property type="molecule type" value="Genomic_DNA"/>
</dbReference>
<dbReference type="SUPFAM" id="SSF53850">
    <property type="entry name" value="Periplasmic binding protein-like II"/>
    <property type="match status" value="1"/>
</dbReference>
<dbReference type="STRING" id="1586287.BBK82_31120"/>
<dbReference type="PANTHER" id="PTHR30290">
    <property type="entry name" value="PERIPLASMIC BINDING COMPONENT OF ABC TRANSPORTER"/>
    <property type="match status" value="1"/>
</dbReference>
<sequence length="517" mass="56377">MSHPSTSRRAALIGLAAVLIGSTVACGSSASSGTGGAPRTGGTVSVGFDNEPTTLDPAFSSQISSDRSVLNLFYDTLLRQNRDGAFVPALAEKWEAEPRALTFKLRAGVKFHDGTPFDAQAVAANINRVLDPATKSTKTSALAKVATVQVVDDTTVRFNLKDPDPLLLVQLAHEPGMMVSPAALKAKGDEYGRNPVGTGPFTFDQWRSKVQLTANRNTSYWAEDASGNQLPRLEKVVVRFITEPKVLRTEIATGGVQLVRALPPEEFAQLASDRQVTMDDIGVRRAYYVALNTTRAPFNDPKMRAAFTAAVDRSAIGKVAAADQFDLAPSFATKSDWYHDDSITSPSFDQKAAKAAVTTPTSITVLARRRAPDPTIAELLQAQLSDAGFTVKSEVLELQTQLDRMRKQDFDAAVLVVDVPRLDPSLVFDPYFTSKGSNNWSGLNDKTLDDVLSLARSTDDKTVRGKAYGDAQRRILDQRYWTFLHQAKSPLIRRTALQGVVLNVDGQWRLDEAYLDR</sequence>
<evidence type="ECO:0000313" key="8">
    <source>
        <dbReference type="Proteomes" id="UP000093053"/>
    </source>
</evidence>
<dbReference type="PIRSF" id="PIRSF002741">
    <property type="entry name" value="MppA"/>
    <property type="match status" value="1"/>
</dbReference>
<evidence type="ECO:0000256" key="4">
    <source>
        <dbReference type="SAM" id="MobiDB-lite"/>
    </source>
</evidence>
<evidence type="ECO:0000259" key="6">
    <source>
        <dbReference type="Pfam" id="PF00496"/>
    </source>
</evidence>
<dbReference type="InterPro" id="IPR039424">
    <property type="entry name" value="SBP_5"/>
</dbReference>
<gene>
    <name evidence="7" type="ORF">BBK82_31120</name>
</gene>
<dbReference type="OrthoDB" id="7232492at2"/>
<organism evidence="7 8">
    <name type="scientific">Lentzea guizhouensis</name>
    <dbReference type="NCBI Taxonomy" id="1586287"/>
    <lineage>
        <taxon>Bacteria</taxon>
        <taxon>Bacillati</taxon>
        <taxon>Actinomycetota</taxon>
        <taxon>Actinomycetes</taxon>
        <taxon>Pseudonocardiales</taxon>
        <taxon>Pseudonocardiaceae</taxon>
        <taxon>Lentzea</taxon>
    </lineage>
</organism>
<dbReference type="PANTHER" id="PTHR30290:SF9">
    <property type="entry name" value="OLIGOPEPTIDE-BINDING PROTEIN APPA"/>
    <property type="match status" value="1"/>
</dbReference>
<dbReference type="GO" id="GO:0043190">
    <property type="term" value="C:ATP-binding cassette (ABC) transporter complex"/>
    <property type="evidence" value="ECO:0007669"/>
    <property type="project" value="InterPro"/>
</dbReference>
<feature type="region of interest" description="Disordered" evidence="4">
    <location>
        <begin position="29"/>
        <end position="49"/>
    </location>
</feature>
<feature type="signal peptide" evidence="5">
    <location>
        <begin position="1"/>
        <end position="27"/>
    </location>
</feature>
<comment type="similarity">
    <text evidence="1">Belongs to the bacterial solute-binding protein 5 family.</text>
</comment>
<dbReference type="Gene3D" id="3.90.76.10">
    <property type="entry name" value="Dipeptide-binding Protein, Domain 1"/>
    <property type="match status" value="1"/>
</dbReference>
<protein>
    <recommendedName>
        <fullName evidence="6">Solute-binding protein family 5 domain-containing protein</fullName>
    </recommendedName>
</protein>
<evidence type="ECO:0000256" key="1">
    <source>
        <dbReference type="ARBA" id="ARBA00005695"/>
    </source>
</evidence>
<name>A0A1B2HQ48_9PSEU</name>
<evidence type="ECO:0000256" key="3">
    <source>
        <dbReference type="ARBA" id="ARBA00022729"/>
    </source>
</evidence>
<keyword evidence="8" id="KW-1185">Reference proteome</keyword>
<reference evidence="7 8" key="1">
    <citation type="submission" date="2016-07" db="EMBL/GenBank/DDBJ databases">
        <title>Complete genome sequence of the Lentzea guizhouensis DHS C013.</title>
        <authorList>
            <person name="Cao C."/>
        </authorList>
    </citation>
    <scope>NUCLEOTIDE SEQUENCE [LARGE SCALE GENOMIC DNA]</scope>
    <source>
        <strain evidence="7 8">DHS C013</strain>
    </source>
</reference>
<dbReference type="AlphaFoldDB" id="A0A1B2HQ48"/>
<accession>A0A1B2HQ48</accession>
<dbReference type="GO" id="GO:0015833">
    <property type="term" value="P:peptide transport"/>
    <property type="evidence" value="ECO:0007669"/>
    <property type="project" value="TreeGrafter"/>
</dbReference>
<dbReference type="GO" id="GO:0042597">
    <property type="term" value="C:periplasmic space"/>
    <property type="evidence" value="ECO:0007669"/>
    <property type="project" value="UniProtKB-ARBA"/>
</dbReference>
<dbReference type="KEGG" id="led:BBK82_31120"/>
<keyword evidence="3 5" id="KW-0732">Signal</keyword>
<dbReference type="InterPro" id="IPR000914">
    <property type="entry name" value="SBP_5_dom"/>
</dbReference>
<dbReference type="Pfam" id="PF00496">
    <property type="entry name" value="SBP_bac_5"/>
    <property type="match status" value="1"/>
</dbReference>
<evidence type="ECO:0000256" key="5">
    <source>
        <dbReference type="SAM" id="SignalP"/>
    </source>
</evidence>